<accession>A0A8E2JU21</accession>
<gene>
    <name evidence="2" type="ORF">AOQ84DRAFT_250357</name>
</gene>
<feature type="non-terminal residue" evidence="2">
    <location>
        <position position="114"/>
    </location>
</feature>
<feature type="domain" description="C2H2-type" evidence="1">
    <location>
        <begin position="88"/>
        <end position="111"/>
    </location>
</feature>
<dbReference type="EMBL" id="KV749393">
    <property type="protein sequence ID" value="OCL09614.1"/>
    <property type="molecule type" value="Genomic_DNA"/>
</dbReference>
<dbReference type="InterPro" id="IPR013087">
    <property type="entry name" value="Znf_C2H2_type"/>
</dbReference>
<proteinExistence type="predicted"/>
<feature type="non-terminal residue" evidence="2">
    <location>
        <position position="1"/>
    </location>
</feature>
<sequence>FCFTCVKWVKGGREWENHCSEHLWNLDDPFCGYVTRRGLVVAAARCPFCLGDTAITPSRRFNQFIDPHTYHNHIDMHIKRMFDRNIRCPFPLCDDRFRSKDDFKEHLRHCHGMF</sequence>
<dbReference type="OrthoDB" id="3943630at2759"/>
<evidence type="ECO:0000259" key="1">
    <source>
        <dbReference type="PROSITE" id="PS00028"/>
    </source>
</evidence>
<keyword evidence="3" id="KW-1185">Reference proteome</keyword>
<reference evidence="2 3" key="1">
    <citation type="journal article" date="2016" name="Nat. Commun.">
        <title>Ectomycorrhizal ecology is imprinted in the genome of the dominant symbiotic fungus Cenococcum geophilum.</title>
        <authorList>
            <consortium name="DOE Joint Genome Institute"/>
            <person name="Peter M."/>
            <person name="Kohler A."/>
            <person name="Ohm R.A."/>
            <person name="Kuo A."/>
            <person name="Krutzmann J."/>
            <person name="Morin E."/>
            <person name="Arend M."/>
            <person name="Barry K.W."/>
            <person name="Binder M."/>
            <person name="Choi C."/>
            <person name="Clum A."/>
            <person name="Copeland A."/>
            <person name="Grisel N."/>
            <person name="Haridas S."/>
            <person name="Kipfer T."/>
            <person name="LaButti K."/>
            <person name="Lindquist E."/>
            <person name="Lipzen A."/>
            <person name="Maire R."/>
            <person name="Meier B."/>
            <person name="Mihaltcheva S."/>
            <person name="Molinier V."/>
            <person name="Murat C."/>
            <person name="Poggeler S."/>
            <person name="Quandt C.A."/>
            <person name="Sperisen C."/>
            <person name="Tritt A."/>
            <person name="Tisserant E."/>
            <person name="Crous P.W."/>
            <person name="Henrissat B."/>
            <person name="Nehls U."/>
            <person name="Egli S."/>
            <person name="Spatafora J.W."/>
            <person name="Grigoriev I.V."/>
            <person name="Martin F.M."/>
        </authorList>
    </citation>
    <scope>NUCLEOTIDE SEQUENCE [LARGE SCALE GENOMIC DNA]</scope>
    <source>
        <strain evidence="2 3">CBS 207.34</strain>
    </source>
</reference>
<evidence type="ECO:0000313" key="2">
    <source>
        <dbReference type="EMBL" id="OCL09614.1"/>
    </source>
</evidence>
<name>A0A8E2JU21_9PEZI</name>
<protein>
    <recommendedName>
        <fullName evidence="1">C2H2-type domain-containing protein</fullName>
    </recommendedName>
</protein>
<dbReference type="Proteomes" id="UP000250140">
    <property type="component" value="Unassembled WGS sequence"/>
</dbReference>
<organism evidence="2 3">
    <name type="scientific">Glonium stellatum</name>
    <dbReference type="NCBI Taxonomy" id="574774"/>
    <lineage>
        <taxon>Eukaryota</taxon>
        <taxon>Fungi</taxon>
        <taxon>Dikarya</taxon>
        <taxon>Ascomycota</taxon>
        <taxon>Pezizomycotina</taxon>
        <taxon>Dothideomycetes</taxon>
        <taxon>Pleosporomycetidae</taxon>
        <taxon>Gloniales</taxon>
        <taxon>Gloniaceae</taxon>
        <taxon>Glonium</taxon>
    </lineage>
</organism>
<dbReference type="PROSITE" id="PS00028">
    <property type="entry name" value="ZINC_FINGER_C2H2_1"/>
    <property type="match status" value="1"/>
</dbReference>
<evidence type="ECO:0000313" key="3">
    <source>
        <dbReference type="Proteomes" id="UP000250140"/>
    </source>
</evidence>
<dbReference type="AlphaFoldDB" id="A0A8E2JU21"/>